<name>A0ABR0ASN4_9CRUS</name>
<accession>A0ABR0ASN4</accession>
<organism evidence="2 3">
    <name type="scientific">Daphnia magna</name>
    <dbReference type="NCBI Taxonomy" id="35525"/>
    <lineage>
        <taxon>Eukaryota</taxon>
        <taxon>Metazoa</taxon>
        <taxon>Ecdysozoa</taxon>
        <taxon>Arthropoda</taxon>
        <taxon>Crustacea</taxon>
        <taxon>Branchiopoda</taxon>
        <taxon>Diplostraca</taxon>
        <taxon>Cladocera</taxon>
        <taxon>Anomopoda</taxon>
        <taxon>Daphniidae</taxon>
        <taxon>Daphnia</taxon>
    </lineage>
</organism>
<evidence type="ECO:0000313" key="3">
    <source>
        <dbReference type="Proteomes" id="UP001234178"/>
    </source>
</evidence>
<feature type="compositionally biased region" description="Basic and acidic residues" evidence="1">
    <location>
        <begin position="10"/>
        <end position="21"/>
    </location>
</feature>
<dbReference type="Proteomes" id="UP001234178">
    <property type="component" value="Unassembled WGS sequence"/>
</dbReference>
<gene>
    <name evidence="2" type="ORF">OUZ56_017315</name>
</gene>
<comment type="caution">
    <text evidence="2">The sequence shown here is derived from an EMBL/GenBank/DDBJ whole genome shotgun (WGS) entry which is preliminary data.</text>
</comment>
<evidence type="ECO:0000256" key="1">
    <source>
        <dbReference type="SAM" id="MobiDB-lite"/>
    </source>
</evidence>
<proteinExistence type="predicted"/>
<dbReference type="EMBL" id="JAOYFB010000038">
    <property type="protein sequence ID" value="KAK4028137.1"/>
    <property type="molecule type" value="Genomic_DNA"/>
</dbReference>
<reference evidence="2 3" key="1">
    <citation type="journal article" date="2023" name="Nucleic Acids Res.">
        <title>The hologenome of Daphnia magna reveals possible DNA methylation and microbiome-mediated evolution of the host genome.</title>
        <authorList>
            <person name="Chaturvedi A."/>
            <person name="Li X."/>
            <person name="Dhandapani V."/>
            <person name="Marshall H."/>
            <person name="Kissane S."/>
            <person name="Cuenca-Cambronero M."/>
            <person name="Asole G."/>
            <person name="Calvet F."/>
            <person name="Ruiz-Romero M."/>
            <person name="Marangio P."/>
            <person name="Guigo R."/>
            <person name="Rago D."/>
            <person name="Mirbahai L."/>
            <person name="Eastwood N."/>
            <person name="Colbourne J.K."/>
            <person name="Zhou J."/>
            <person name="Mallon E."/>
            <person name="Orsini L."/>
        </authorList>
    </citation>
    <scope>NUCLEOTIDE SEQUENCE [LARGE SCALE GENOMIC DNA]</scope>
    <source>
        <strain evidence="2">LRV0_1</strain>
    </source>
</reference>
<protein>
    <submittedName>
        <fullName evidence="2">Uncharacterized protein</fullName>
    </submittedName>
</protein>
<evidence type="ECO:0000313" key="2">
    <source>
        <dbReference type="EMBL" id="KAK4028137.1"/>
    </source>
</evidence>
<keyword evidence="3" id="KW-1185">Reference proteome</keyword>
<feature type="region of interest" description="Disordered" evidence="1">
    <location>
        <begin position="1"/>
        <end position="22"/>
    </location>
</feature>
<sequence>MAAPTRNSSKQKEDQEIESRDIPLVTSPKVLADDEVTVTEHLTADGAMVPCFNRNVTFSESAWTTVTDLDLGPAGTAIAYLQQKILQQQAVADKWKQQGSRHQKIATKRIFSKSNHQLSNNFLAFQHSKT</sequence>